<evidence type="ECO:0000256" key="1">
    <source>
        <dbReference type="ARBA" id="ARBA00004514"/>
    </source>
</evidence>
<dbReference type="PANTHER" id="PTHR45860:SF1">
    <property type="entry name" value="TRANSLATION INITIATION FACTOR EIF-2B SUBUNIT ALPHA"/>
    <property type="match status" value="1"/>
</dbReference>
<dbReference type="GO" id="GO:0005851">
    <property type="term" value="C:eukaryotic translation initiation factor 2B complex"/>
    <property type="evidence" value="ECO:0007669"/>
    <property type="project" value="TreeGrafter"/>
</dbReference>
<dbReference type="GO" id="GO:0005829">
    <property type="term" value="C:cytosol"/>
    <property type="evidence" value="ECO:0007669"/>
    <property type="project" value="UniProtKB-SubCell"/>
</dbReference>
<proteinExistence type="inferred from homology"/>
<evidence type="ECO:0000256" key="3">
    <source>
        <dbReference type="ARBA" id="ARBA00022490"/>
    </source>
</evidence>
<evidence type="ECO:0000256" key="5">
    <source>
        <dbReference type="ARBA" id="ARBA00022917"/>
    </source>
</evidence>
<dbReference type="InterPro" id="IPR037171">
    <property type="entry name" value="NagB/RpiA_transferase-like"/>
</dbReference>
<dbReference type="Gene3D" id="1.20.120.1070">
    <property type="entry name" value="Translation initiation factor eIF-2B, N-terminal domain"/>
    <property type="match status" value="1"/>
</dbReference>
<protein>
    <recommendedName>
        <fullName evidence="6">Translation initiation factor eIF2B subunit alpha</fullName>
    </recommendedName>
    <alternativeName>
        <fullName evidence="7">eIF2B GDP-GTP exchange factor subunit alpha</fullName>
    </alternativeName>
</protein>
<dbReference type="GO" id="GO:0003743">
    <property type="term" value="F:translation initiation factor activity"/>
    <property type="evidence" value="ECO:0007669"/>
    <property type="project" value="UniProtKB-KW"/>
</dbReference>
<comment type="subunit">
    <text evidence="8">Component of the translation initiation factor 2B (eIF2B) complex which is a heterodecamer of two sets of five different subunits: alpha, beta, gamma, delta and epsilon. Subunits alpha, beta and delta comprise a regulatory subcomplex and subunits epsilon and gamma comprise a catalytic subcomplex. Within the complex, the hexameric regulatory complex resides at the center, with the two heterodimeric catalytic subcomplexes bound on opposite sides.</text>
</comment>
<organism evidence="10">
    <name type="scientific">Chloropicon laureae</name>
    <dbReference type="NCBI Taxonomy" id="464258"/>
    <lineage>
        <taxon>Eukaryota</taxon>
        <taxon>Viridiplantae</taxon>
        <taxon>Chlorophyta</taxon>
        <taxon>Chloropicophyceae</taxon>
        <taxon>Chloropicales</taxon>
        <taxon>Chloropicaceae</taxon>
        <taxon>Chloropicon</taxon>
    </lineage>
</organism>
<dbReference type="AlphaFoldDB" id="A0A7S3E1K8"/>
<reference evidence="10" key="1">
    <citation type="submission" date="2021-01" db="EMBL/GenBank/DDBJ databases">
        <authorList>
            <person name="Corre E."/>
            <person name="Pelletier E."/>
            <person name="Niang G."/>
            <person name="Scheremetjew M."/>
            <person name="Finn R."/>
            <person name="Kale V."/>
            <person name="Holt S."/>
            <person name="Cochrane G."/>
            <person name="Meng A."/>
            <person name="Brown T."/>
            <person name="Cohen L."/>
        </authorList>
    </citation>
    <scope>NUCLEOTIDE SEQUENCE</scope>
    <source>
        <strain evidence="10">RCC856</strain>
    </source>
</reference>
<keyword evidence="3" id="KW-0963">Cytoplasm</keyword>
<accession>A0A7S3E1K8</accession>
<evidence type="ECO:0000256" key="8">
    <source>
        <dbReference type="ARBA" id="ARBA00046432"/>
    </source>
</evidence>
<evidence type="ECO:0000256" key="9">
    <source>
        <dbReference type="RuleBase" id="RU003814"/>
    </source>
</evidence>
<name>A0A7S3E1K8_9CHLO</name>
<keyword evidence="5" id="KW-0648">Protein biosynthesis</keyword>
<evidence type="ECO:0000256" key="7">
    <source>
        <dbReference type="ARBA" id="ARBA00044236"/>
    </source>
</evidence>
<dbReference type="EMBL" id="HBHU01004921">
    <property type="protein sequence ID" value="CAE0016723.1"/>
    <property type="molecule type" value="Transcribed_RNA"/>
</dbReference>
<gene>
    <name evidence="10" type="ORF">CLAU1311_LOCUS3179</name>
</gene>
<dbReference type="SUPFAM" id="SSF100950">
    <property type="entry name" value="NagB/RpiA/CoA transferase-like"/>
    <property type="match status" value="1"/>
</dbReference>
<dbReference type="InterPro" id="IPR000649">
    <property type="entry name" value="IF-2B-related"/>
</dbReference>
<dbReference type="GO" id="GO:0005085">
    <property type="term" value="F:guanyl-nucleotide exchange factor activity"/>
    <property type="evidence" value="ECO:0007669"/>
    <property type="project" value="TreeGrafter"/>
</dbReference>
<dbReference type="PANTHER" id="PTHR45860">
    <property type="entry name" value="TRANSLATION INITIATION FACTOR EIF-2B SUBUNIT ALPHA"/>
    <property type="match status" value="1"/>
</dbReference>
<dbReference type="Pfam" id="PF01008">
    <property type="entry name" value="IF-2B"/>
    <property type="match status" value="1"/>
</dbReference>
<comment type="subcellular location">
    <subcellularLocation>
        <location evidence="1">Cytoplasm</location>
        <location evidence="1">Cytosol</location>
    </subcellularLocation>
</comment>
<dbReference type="InterPro" id="IPR042528">
    <property type="entry name" value="elF-2B_alpha_N"/>
</dbReference>
<evidence type="ECO:0000313" key="10">
    <source>
        <dbReference type="EMBL" id="CAE0016723.1"/>
    </source>
</evidence>
<evidence type="ECO:0000256" key="4">
    <source>
        <dbReference type="ARBA" id="ARBA00022540"/>
    </source>
</evidence>
<evidence type="ECO:0000256" key="2">
    <source>
        <dbReference type="ARBA" id="ARBA00007251"/>
    </source>
</evidence>
<evidence type="ECO:0000256" key="6">
    <source>
        <dbReference type="ARBA" id="ARBA00044208"/>
    </source>
</evidence>
<sequence>MMPSSASEVSSVGLVTKDLHEELQKNTEVTVAVAVIRALTRVIERSTATTVMGLEKDLHSATVELKESYPTVISVSAASELFLRFVTRTSALDLSDFHALKQHLIDRGNQFAQISSAAKAKIAELGERFLHGGCTVMVLGYSSVMLNLLETAVSKGKFFTVIVAESKPGKEGLRMYKALERAKIQVSMILDAQVRPIRPRQPRGQNEVMGEWEQGGRDGGEMSLTFPTIKIQDRRLDYLTESFRSFVLL</sequence>
<dbReference type="Gene3D" id="3.40.50.10470">
    <property type="entry name" value="Translation initiation factor eif-2b, domain 2"/>
    <property type="match status" value="1"/>
</dbReference>
<keyword evidence="4" id="KW-0396">Initiation factor</keyword>
<dbReference type="InterPro" id="IPR042529">
    <property type="entry name" value="IF_2B-like_C"/>
</dbReference>
<comment type="similarity">
    <text evidence="2 9">Belongs to the eIF-2B alpha/beta/delta subunits family.</text>
</comment>
<dbReference type="InterPro" id="IPR051501">
    <property type="entry name" value="eIF2B_alpha/beta/delta"/>
</dbReference>